<gene>
    <name evidence="3" type="ORF">D7223_03410</name>
</gene>
<name>A0A3A9ZRG6_9ACTN</name>
<proteinExistence type="predicted"/>
<feature type="domain" description="N-acetyltransferase" evidence="2">
    <location>
        <begin position="1"/>
        <end position="177"/>
    </location>
</feature>
<accession>A0A3A9ZRG6</accession>
<dbReference type="Proteomes" id="UP000281726">
    <property type="component" value="Unassembled WGS sequence"/>
</dbReference>
<dbReference type="InterPro" id="IPR000182">
    <property type="entry name" value="GNAT_dom"/>
</dbReference>
<keyword evidence="4" id="KW-1185">Reference proteome</keyword>
<feature type="region of interest" description="Disordered" evidence="1">
    <location>
        <begin position="173"/>
        <end position="214"/>
    </location>
</feature>
<dbReference type="AlphaFoldDB" id="A0A3A9ZRG6"/>
<dbReference type="InterPro" id="IPR016181">
    <property type="entry name" value="Acyl_CoA_acyltransferase"/>
</dbReference>
<sequence>MRLVRWTPDDLVRRLDDVVTVYGEAMGYRADLLEARRGYIATHVRRPGFRAVASLTNDGRLAGFGYGYLGASGQWWHDQVWRAMDQTARRRWLAYCFEVVELHVRPAAQGHGLGAGQLRALLATAEGDTTLLSTPEADEQRSRAWRLYRRFGFVDLLRNFHFPGDERPFGVLGRDLPLPAPEAPGPRTTGVETAGPDPTGPEAAGPNPTGPDAP</sequence>
<dbReference type="PROSITE" id="PS51186">
    <property type="entry name" value="GNAT"/>
    <property type="match status" value="1"/>
</dbReference>
<dbReference type="Gene3D" id="3.40.630.30">
    <property type="match status" value="1"/>
</dbReference>
<dbReference type="EMBL" id="RBAK01000001">
    <property type="protein sequence ID" value="RKN50810.1"/>
    <property type="molecule type" value="Genomic_DNA"/>
</dbReference>
<dbReference type="SUPFAM" id="SSF55729">
    <property type="entry name" value="Acyl-CoA N-acyltransferases (Nat)"/>
    <property type="match status" value="1"/>
</dbReference>
<organism evidence="3 4">
    <name type="scientific">Micromonospora endolithica</name>
    <dbReference type="NCBI Taxonomy" id="230091"/>
    <lineage>
        <taxon>Bacteria</taxon>
        <taxon>Bacillati</taxon>
        <taxon>Actinomycetota</taxon>
        <taxon>Actinomycetes</taxon>
        <taxon>Micromonosporales</taxon>
        <taxon>Micromonosporaceae</taxon>
        <taxon>Micromonospora</taxon>
    </lineage>
</organism>
<dbReference type="GO" id="GO:0016747">
    <property type="term" value="F:acyltransferase activity, transferring groups other than amino-acyl groups"/>
    <property type="evidence" value="ECO:0007669"/>
    <property type="project" value="InterPro"/>
</dbReference>
<reference evidence="3 4" key="1">
    <citation type="journal article" date="2004" name="Syst. Appl. Microbiol.">
        <title>Cryptoendolithic actinomycetes from antarctic sandstone rock samples: Micromonospora endolithica sp. nov. and two isolates related to Micromonospora coerulea Jensen 1932.</title>
        <authorList>
            <person name="Hirsch P."/>
            <person name="Mevs U."/>
            <person name="Kroppenstedt R.M."/>
            <person name="Schumann P."/>
            <person name="Stackebrandt E."/>
        </authorList>
    </citation>
    <scope>NUCLEOTIDE SEQUENCE [LARGE SCALE GENOMIC DNA]</scope>
    <source>
        <strain evidence="3 4">JCM 12677</strain>
    </source>
</reference>
<comment type="caution">
    <text evidence="3">The sequence shown here is derived from an EMBL/GenBank/DDBJ whole genome shotgun (WGS) entry which is preliminary data.</text>
</comment>
<evidence type="ECO:0000256" key="1">
    <source>
        <dbReference type="SAM" id="MobiDB-lite"/>
    </source>
</evidence>
<evidence type="ECO:0000313" key="4">
    <source>
        <dbReference type="Proteomes" id="UP000281726"/>
    </source>
</evidence>
<keyword evidence="3" id="KW-0808">Transferase</keyword>
<evidence type="ECO:0000313" key="3">
    <source>
        <dbReference type="EMBL" id="RKN50810.1"/>
    </source>
</evidence>
<evidence type="ECO:0000259" key="2">
    <source>
        <dbReference type="PROSITE" id="PS51186"/>
    </source>
</evidence>
<dbReference type="OrthoDB" id="3692150at2"/>
<dbReference type="Pfam" id="PF00583">
    <property type="entry name" value="Acetyltransf_1"/>
    <property type="match status" value="1"/>
</dbReference>
<protein>
    <submittedName>
        <fullName evidence="3">GNAT family N-acetyltransferase</fullName>
    </submittedName>
</protein>